<reference evidence="2 3" key="1">
    <citation type="submission" date="2017-03" db="EMBL/GenBank/DDBJ databases">
        <title>An alternative strategy for trypanosome survival in the mammalian bloodstream revealed through genome and transcriptome analysis of the ubiquitous bovine parasite Trypanosoma (Megatrypanum) theileri.</title>
        <authorList>
            <person name="Kelly S."/>
            <person name="Ivens A."/>
            <person name="Mott A."/>
            <person name="O'Neill E."/>
            <person name="Emms D."/>
            <person name="Macleod O."/>
            <person name="Voorheis P."/>
            <person name="Matthews J."/>
            <person name="Matthews K."/>
            <person name="Carrington M."/>
        </authorList>
    </citation>
    <scope>NUCLEOTIDE SEQUENCE [LARGE SCALE GENOMIC DNA]</scope>
    <source>
        <strain evidence="2">Edinburgh</strain>
    </source>
</reference>
<dbReference type="EMBL" id="NBCO01000001">
    <property type="protein sequence ID" value="ORC93544.1"/>
    <property type="molecule type" value="Genomic_DNA"/>
</dbReference>
<accession>A0A1X0P9E1</accession>
<dbReference type="OrthoDB" id="250064at2759"/>
<dbReference type="VEuPathDB" id="TriTrypDB:TM35_000014210"/>
<gene>
    <name evidence="2" type="ORF">TM35_000014210</name>
</gene>
<sequence>MYMLYLCGRVNSILQASLRMNAREELLQLLSAADAEIQRHHVTSSTAMDSELLSAVADYIEVGVNEEATLKRLQSALLNQMMPQSMIRKSTEDGMHPVKSENNDDIAKQESSSAITPEEMGRQRAQRIFLQALAVRNR</sequence>
<evidence type="ECO:0000313" key="3">
    <source>
        <dbReference type="Proteomes" id="UP000192257"/>
    </source>
</evidence>
<evidence type="ECO:0000256" key="1">
    <source>
        <dbReference type="SAM" id="MobiDB-lite"/>
    </source>
</evidence>
<name>A0A1X0P9E1_9TRYP</name>
<dbReference type="AlphaFoldDB" id="A0A1X0P9E1"/>
<dbReference type="GeneID" id="39980882"/>
<organism evidence="2 3">
    <name type="scientific">Trypanosoma theileri</name>
    <dbReference type="NCBI Taxonomy" id="67003"/>
    <lineage>
        <taxon>Eukaryota</taxon>
        <taxon>Discoba</taxon>
        <taxon>Euglenozoa</taxon>
        <taxon>Kinetoplastea</taxon>
        <taxon>Metakinetoplastina</taxon>
        <taxon>Trypanosomatida</taxon>
        <taxon>Trypanosomatidae</taxon>
        <taxon>Trypanosoma</taxon>
    </lineage>
</organism>
<protein>
    <submittedName>
        <fullName evidence="2">Uncharacterized protein</fullName>
    </submittedName>
</protein>
<dbReference type="Proteomes" id="UP000192257">
    <property type="component" value="Unassembled WGS sequence"/>
</dbReference>
<feature type="compositionally biased region" description="Basic and acidic residues" evidence="1">
    <location>
        <begin position="90"/>
        <end position="108"/>
    </location>
</feature>
<keyword evidence="3" id="KW-1185">Reference proteome</keyword>
<proteinExistence type="predicted"/>
<evidence type="ECO:0000313" key="2">
    <source>
        <dbReference type="EMBL" id="ORC93544.1"/>
    </source>
</evidence>
<dbReference type="RefSeq" id="XP_028887610.1">
    <property type="nucleotide sequence ID" value="XM_029021102.1"/>
</dbReference>
<comment type="caution">
    <text evidence="2">The sequence shown here is derived from an EMBL/GenBank/DDBJ whole genome shotgun (WGS) entry which is preliminary data.</text>
</comment>
<feature type="region of interest" description="Disordered" evidence="1">
    <location>
        <begin position="90"/>
        <end position="120"/>
    </location>
</feature>